<dbReference type="PANTHER" id="PTHR31465">
    <property type="entry name" value="PROTEIN RTA1-RELATED"/>
    <property type="match status" value="1"/>
</dbReference>
<dbReference type="Proteomes" id="UP000803844">
    <property type="component" value="Unassembled WGS sequence"/>
</dbReference>
<dbReference type="Pfam" id="PF04479">
    <property type="entry name" value="RTA1"/>
    <property type="match status" value="1"/>
</dbReference>
<evidence type="ECO:0000256" key="4">
    <source>
        <dbReference type="ARBA" id="ARBA00023136"/>
    </source>
</evidence>
<organism evidence="6 7">
    <name type="scientific">Cryphonectria parasitica (strain ATCC 38755 / EP155)</name>
    <dbReference type="NCBI Taxonomy" id="660469"/>
    <lineage>
        <taxon>Eukaryota</taxon>
        <taxon>Fungi</taxon>
        <taxon>Dikarya</taxon>
        <taxon>Ascomycota</taxon>
        <taxon>Pezizomycotina</taxon>
        <taxon>Sordariomycetes</taxon>
        <taxon>Sordariomycetidae</taxon>
        <taxon>Diaporthales</taxon>
        <taxon>Cryphonectriaceae</taxon>
        <taxon>Cryphonectria-Endothia species complex</taxon>
        <taxon>Cryphonectria</taxon>
    </lineage>
</organism>
<comment type="subcellular location">
    <subcellularLocation>
        <location evidence="1">Membrane</location>
        <topology evidence="1">Multi-pass membrane protein</topology>
    </subcellularLocation>
</comment>
<feature type="transmembrane region" description="Helical" evidence="5">
    <location>
        <begin position="115"/>
        <end position="140"/>
    </location>
</feature>
<dbReference type="GO" id="GO:0000324">
    <property type="term" value="C:fungal-type vacuole"/>
    <property type="evidence" value="ECO:0007669"/>
    <property type="project" value="TreeGrafter"/>
</dbReference>
<keyword evidence="4 5" id="KW-0472">Membrane</keyword>
<feature type="non-terminal residue" evidence="6">
    <location>
        <position position="273"/>
    </location>
</feature>
<dbReference type="RefSeq" id="XP_040771808.1">
    <property type="nucleotide sequence ID" value="XM_040915857.1"/>
</dbReference>
<dbReference type="GeneID" id="63832986"/>
<comment type="caution">
    <text evidence="6">The sequence shown here is derived from an EMBL/GenBank/DDBJ whole genome shotgun (WGS) entry which is preliminary data.</text>
</comment>
<dbReference type="OrthoDB" id="3358017at2759"/>
<feature type="transmembrane region" description="Helical" evidence="5">
    <location>
        <begin position="12"/>
        <end position="34"/>
    </location>
</feature>
<proteinExistence type="predicted"/>
<feature type="transmembrane region" description="Helical" evidence="5">
    <location>
        <begin position="152"/>
        <end position="179"/>
    </location>
</feature>
<accession>A0A9P4XTP4</accession>
<feature type="transmembrane region" description="Helical" evidence="5">
    <location>
        <begin position="235"/>
        <end position="256"/>
    </location>
</feature>
<dbReference type="AlphaFoldDB" id="A0A9P4XTP4"/>
<feature type="non-terminal residue" evidence="6">
    <location>
        <position position="1"/>
    </location>
</feature>
<keyword evidence="2 5" id="KW-0812">Transmembrane</keyword>
<feature type="transmembrane region" description="Helical" evidence="5">
    <location>
        <begin position="191"/>
        <end position="214"/>
    </location>
</feature>
<dbReference type="PANTHER" id="PTHR31465:SF9">
    <property type="entry name" value="SPHINGOID LONG-CHAIN BASE TRANSPORTER RSB1"/>
    <property type="match status" value="1"/>
</dbReference>
<evidence type="ECO:0000256" key="5">
    <source>
        <dbReference type="SAM" id="Phobius"/>
    </source>
</evidence>
<evidence type="ECO:0000313" key="7">
    <source>
        <dbReference type="Proteomes" id="UP000803844"/>
    </source>
</evidence>
<feature type="transmembrane region" description="Helical" evidence="5">
    <location>
        <begin position="74"/>
        <end position="95"/>
    </location>
</feature>
<evidence type="ECO:0000256" key="2">
    <source>
        <dbReference type="ARBA" id="ARBA00022692"/>
    </source>
</evidence>
<gene>
    <name evidence="6" type="ORF">M406DRAFT_231054</name>
</gene>
<feature type="transmembrane region" description="Helical" evidence="5">
    <location>
        <begin position="46"/>
        <end position="65"/>
    </location>
</feature>
<evidence type="ECO:0000256" key="3">
    <source>
        <dbReference type="ARBA" id="ARBA00022989"/>
    </source>
</evidence>
<dbReference type="EMBL" id="MU032352">
    <property type="protein sequence ID" value="KAF3760829.1"/>
    <property type="molecule type" value="Genomic_DNA"/>
</dbReference>
<keyword evidence="3 5" id="KW-1133">Transmembrane helix</keyword>
<dbReference type="InterPro" id="IPR007568">
    <property type="entry name" value="RTA1"/>
</dbReference>
<evidence type="ECO:0008006" key="8">
    <source>
        <dbReference type="Google" id="ProtNLM"/>
    </source>
</evidence>
<evidence type="ECO:0000313" key="6">
    <source>
        <dbReference type="EMBL" id="KAF3760829.1"/>
    </source>
</evidence>
<protein>
    <recommendedName>
        <fullName evidence="8">RTA1 like protein</fullName>
    </recommendedName>
</protein>
<dbReference type="GO" id="GO:0005886">
    <property type="term" value="C:plasma membrane"/>
    <property type="evidence" value="ECO:0007669"/>
    <property type="project" value="TreeGrafter"/>
</dbReference>
<keyword evidence="7" id="KW-1185">Reference proteome</keyword>
<evidence type="ECO:0000256" key="1">
    <source>
        <dbReference type="ARBA" id="ARBA00004141"/>
    </source>
</evidence>
<reference evidence="6" key="1">
    <citation type="journal article" date="2020" name="Phytopathology">
        <title>Genome sequence of the chestnut blight fungus Cryphonectria parasitica EP155: A fundamental resource for an archetypical invasive plant pathogen.</title>
        <authorList>
            <person name="Crouch J.A."/>
            <person name="Dawe A."/>
            <person name="Aerts A."/>
            <person name="Barry K."/>
            <person name="Churchill A.C.L."/>
            <person name="Grimwood J."/>
            <person name="Hillman B."/>
            <person name="Milgroom M.G."/>
            <person name="Pangilinan J."/>
            <person name="Smith M."/>
            <person name="Salamov A."/>
            <person name="Schmutz J."/>
            <person name="Yadav J."/>
            <person name="Grigoriev I.V."/>
            <person name="Nuss D."/>
        </authorList>
    </citation>
    <scope>NUCLEOTIDE SEQUENCE</scope>
    <source>
        <strain evidence="6">EP155</strain>
    </source>
</reference>
<name>A0A9P4XTP4_CRYP1</name>
<sequence length="273" mass="29852">TCPVDSGYFIMLPSLTGVVVILAAFALFAVVTFWELTRSKTTTYSLILITGLALDILGYVGTLLLRSDLASKTYFLVFLLGTTMGPTLITAAIYTVLPHIMALYGSDVSIGLSPGWIVCFLFLLDISTLFLQALGSAFAAEGFDKIEEGTNFIVAGLILQIMSILVFFGVYLCFMFRVAQSRQFLDPRFSYVYLSLKFKTTMLCLNLSLLFILVRTVARIVQFSSGLSSSLSQSQFYLPVLDGGLVLLAVFLLTIAHPPSAFGDAWTTTSPRN</sequence>